<keyword evidence="4" id="KW-1185">Reference proteome</keyword>
<proteinExistence type="predicted"/>
<name>A0A6I4W6E3_9ACTN</name>
<reference evidence="3 4" key="1">
    <citation type="submission" date="2019-12" db="EMBL/GenBank/DDBJ databases">
        <title>Nocardia macrotermitis sp. nov. and Nocardia aurantia sp. nov., isolated from the gut of the fungus growing-termite Macrotermes natalensis.</title>
        <authorList>
            <person name="Christine B."/>
            <person name="Rene B."/>
        </authorList>
    </citation>
    <scope>NUCLEOTIDE SEQUENCE [LARGE SCALE GENOMIC DNA]</scope>
    <source>
        <strain evidence="3 4">DSM 102126</strain>
    </source>
</reference>
<dbReference type="Proteomes" id="UP000431901">
    <property type="component" value="Unassembled WGS sequence"/>
</dbReference>
<keyword evidence="2" id="KW-0812">Transmembrane</keyword>
<feature type="region of interest" description="Disordered" evidence="1">
    <location>
        <begin position="89"/>
        <end position="147"/>
    </location>
</feature>
<sequence>MIQLAGTEAAEMARTDALLDALAGGSAGDLAAFDDPAVRLLGALVADVTGQAPLQAVPDPSVVDPSVVDASAQAPSVQEVFPELFADAEPGADPLDVLGPLPDPQRDGAVPSGRPDADGPSPDGAGAADDGDRARDPAVVEPVDLRRRRRGGPSAIVAFGVATTLLASTGVAAAAGRLTLQHGFVPVITGEAPRRTEAGAAPGDSVAGTIKLGVPPEPDRPPRTLPRKPARPNPRQQAPDPVGGLRDGLDGLLNPRPSRKRDHRVEPPPLVRDPIGTVDDLRRQLQRGLGLPEFP</sequence>
<feature type="transmembrane region" description="Helical" evidence="2">
    <location>
        <begin position="155"/>
        <end position="176"/>
    </location>
</feature>
<feature type="compositionally biased region" description="Low complexity" evidence="1">
    <location>
        <begin position="91"/>
        <end position="100"/>
    </location>
</feature>
<comment type="caution">
    <text evidence="3">The sequence shown here is derived from an EMBL/GenBank/DDBJ whole genome shotgun (WGS) entry which is preliminary data.</text>
</comment>
<keyword evidence="2" id="KW-0472">Membrane</keyword>
<evidence type="ECO:0000313" key="4">
    <source>
        <dbReference type="Proteomes" id="UP000431901"/>
    </source>
</evidence>
<evidence type="ECO:0000313" key="3">
    <source>
        <dbReference type="EMBL" id="MXQ62694.1"/>
    </source>
</evidence>
<gene>
    <name evidence="3" type="ORF">GQ466_01450</name>
</gene>
<dbReference type="EMBL" id="WUTW01000001">
    <property type="protein sequence ID" value="MXQ62694.1"/>
    <property type="molecule type" value="Genomic_DNA"/>
</dbReference>
<dbReference type="AlphaFoldDB" id="A0A6I4W6E3"/>
<accession>A0A6I4W6E3</accession>
<dbReference type="OrthoDB" id="10020790at2"/>
<organism evidence="3 4">
    <name type="scientific">Actinomadura rayongensis</name>
    <dbReference type="NCBI Taxonomy" id="1429076"/>
    <lineage>
        <taxon>Bacteria</taxon>
        <taxon>Bacillati</taxon>
        <taxon>Actinomycetota</taxon>
        <taxon>Actinomycetes</taxon>
        <taxon>Streptosporangiales</taxon>
        <taxon>Thermomonosporaceae</taxon>
        <taxon>Actinomadura</taxon>
    </lineage>
</organism>
<feature type="compositionally biased region" description="Low complexity" evidence="1">
    <location>
        <begin position="111"/>
        <end position="128"/>
    </location>
</feature>
<protein>
    <submittedName>
        <fullName evidence="3">Uncharacterized protein</fullName>
    </submittedName>
</protein>
<evidence type="ECO:0000256" key="1">
    <source>
        <dbReference type="SAM" id="MobiDB-lite"/>
    </source>
</evidence>
<feature type="region of interest" description="Disordered" evidence="1">
    <location>
        <begin position="195"/>
        <end position="280"/>
    </location>
</feature>
<dbReference type="RefSeq" id="WP_161100951.1">
    <property type="nucleotide sequence ID" value="NZ_JBHLYI010000009.1"/>
</dbReference>
<evidence type="ECO:0000256" key="2">
    <source>
        <dbReference type="SAM" id="Phobius"/>
    </source>
</evidence>
<keyword evidence="2" id="KW-1133">Transmembrane helix</keyword>